<gene>
    <name evidence="2" type="primary">Elmod1-L</name>
    <name evidence="2" type="ORF">Hamer_G015181</name>
</gene>
<dbReference type="InterPro" id="IPR050868">
    <property type="entry name" value="ELMO_domain-containing"/>
</dbReference>
<dbReference type="Proteomes" id="UP000747542">
    <property type="component" value="Unassembled WGS sequence"/>
</dbReference>
<dbReference type="AlphaFoldDB" id="A0A8J5TGM8"/>
<organism evidence="2 3">
    <name type="scientific">Homarus americanus</name>
    <name type="common">American lobster</name>
    <dbReference type="NCBI Taxonomy" id="6706"/>
    <lineage>
        <taxon>Eukaryota</taxon>
        <taxon>Metazoa</taxon>
        <taxon>Ecdysozoa</taxon>
        <taxon>Arthropoda</taxon>
        <taxon>Crustacea</taxon>
        <taxon>Multicrustacea</taxon>
        <taxon>Malacostraca</taxon>
        <taxon>Eumalacostraca</taxon>
        <taxon>Eucarida</taxon>
        <taxon>Decapoda</taxon>
        <taxon>Pleocyemata</taxon>
        <taxon>Astacidea</taxon>
        <taxon>Nephropoidea</taxon>
        <taxon>Nephropidae</taxon>
        <taxon>Homarus</taxon>
    </lineage>
</organism>
<protein>
    <submittedName>
        <fullName evidence="2">ELMO domain-containing protein 1-like</fullName>
    </submittedName>
</protein>
<evidence type="ECO:0000313" key="2">
    <source>
        <dbReference type="EMBL" id="KAG7174974.1"/>
    </source>
</evidence>
<comment type="caution">
    <text evidence="2">The sequence shown here is derived from an EMBL/GenBank/DDBJ whole genome shotgun (WGS) entry which is preliminary data.</text>
</comment>
<dbReference type="InterPro" id="IPR006816">
    <property type="entry name" value="ELMO_dom"/>
</dbReference>
<dbReference type="GO" id="GO:0005096">
    <property type="term" value="F:GTPase activator activity"/>
    <property type="evidence" value="ECO:0007669"/>
    <property type="project" value="TreeGrafter"/>
</dbReference>
<keyword evidence="3" id="KW-1185">Reference proteome</keyword>
<reference evidence="2" key="1">
    <citation type="journal article" date="2021" name="Sci. Adv.">
        <title>The American lobster genome reveals insights on longevity, neural, and immune adaptations.</title>
        <authorList>
            <person name="Polinski J.M."/>
            <person name="Zimin A.V."/>
            <person name="Clark K.F."/>
            <person name="Kohn A.B."/>
            <person name="Sadowski N."/>
            <person name="Timp W."/>
            <person name="Ptitsyn A."/>
            <person name="Khanna P."/>
            <person name="Romanova D.Y."/>
            <person name="Williams P."/>
            <person name="Greenwood S.J."/>
            <person name="Moroz L.L."/>
            <person name="Walt D.R."/>
            <person name="Bodnar A.G."/>
        </authorList>
    </citation>
    <scope>NUCLEOTIDE SEQUENCE</scope>
    <source>
        <strain evidence="2">GMGI-L3</strain>
    </source>
</reference>
<dbReference type="PANTHER" id="PTHR12771:SF51">
    <property type="entry name" value="LD01482P"/>
    <property type="match status" value="1"/>
</dbReference>
<evidence type="ECO:0000259" key="1">
    <source>
        <dbReference type="PROSITE" id="PS51335"/>
    </source>
</evidence>
<proteinExistence type="predicted"/>
<dbReference type="PANTHER" id="PTHR12771">
    <property type="entry name" value="ENGULFMENT AND CELL MOTILITY"/>
    <property type="match status" value="1"/>
</dbReference>
<sequence>MKFSLGMFSIIWNTLYWWMRPLVKWVLRRTTRLCELQRICYGEYKGALRTCGVEFSLNHSRTPEIQKCIKYMDTKCQDCTLKPALIYYAVFAIVRIKGINTKVHKRFTDTLGECLTQVWGYRQLSAQIETIRREMYNSTNQSHEEKLLCLWDALMPETPLEARITKQWQVIGFQGDDPQTDFRGMGLLGLENLLFFAEQYPTAARHVLARSQHPTYGYSFAIVGINITHMAFHLLQNGDAKIHFYNASKRFPEVRAFHNFYCYLFFTFDELWRQEKPRDMMEFSRVRDKFEAQVKYKLKNPFAYFKCNFVLENI</sequence>
<name>A0A8J5TGM8_HOMAM</name>
<dbReference type="OrthoDB" id="67155at2759"/>
<feature type="domain" description="ELMO" evidence="1">
    <location>
        <begin position="142"/>
        <end position="298"/>
    </location>
</feature>
<dbReference type="PROSITE" id="PS51335">
    <property type="entry name" value="ELMO"/>
    <property type="match status" value="1"/>
</dbReference>
<dbReference type="EMBL" id="JAHLQT010006356">
    <property type="protein sequence ID" value="KAG7174974.1"/>
    <property type="molecule type" value="Genomic_DNA"/>
</dbReference>
<dbReference type="Pfam" id="PF04727">
    <property type="entry name" value="ELMO_CED12"/>
    <property type="match status" value="1"/>
</dbReference>
<accession>A0A8J5TGM8</accession>
<evidence type="ECO:0000313" key="3">
    <source>
        <dbReference type="Proteomes" id="UP000747542"/>
    </source>
</evidence>